<dbReference type="InterPro" id="IPR019794">
    <property type="entry name" value="Peroxidases_AS"/>
</dbReference>
<evidence type="ECO:0000256" key="13">
    <source>
        <dbReference type="PIRSR" id="PIRSR600823-1"/>
    </source>
</evidence>
<evidence type="ECO:0000256" key="12">
    <source>
        <dbReference type="ARBA" id="ARBA00023180"/>
    </source>
</evidence>
<evidence type="ECO:0000256" key="8">
    <source>
        <dbReference type="ARBA" id="ARBA00022837"/>
    </source>
</evidence>
<keyword evidence="10 15" id="KW-0408">Iron</keyword>
<dbReference type="PANTHER" id="PTHR31388:SF28">
    <property type="entry name" value="PEROXIDASE 40"/>
    <property type="match status" value="1"/>
</dbReference>
<evidence type="ECO:0000256" key="15">
    <source>
        <dbReference type="PIRSR" id="PIRSR600823-3"/>
    </source>
</evidence>
<feature type="active site" description="Proton acceptor" evidence="13">
    <location>
        <position position="75"/>
    </location>
</feature>
<evidence type="ECO:0000259" key="20">
    <source>
        <dbReference type="PROSITE" id="PS50873"/>
    </source>
</evidence>
<dbReference type="InterPro" id="IPR019793">
    <property type="entry name" value="Peroxidases_heam-ligand_BS"/>
</dbReference>
<evidence type="ECO:0000256" key="6">
    <source>
        <dbReference type="ARBA" id="ARBA00022617"/>
    </source>
</evidence>
<dbReference type="PROSITE" id="PS50873">
    <property type="entry name" value="PEROXIDASE_4"/>
    <property type="match status" value="1"/>
</dbReference>
<dbReference type="PRINTS" id="PR00458">
    <property type="entry name" value="PEROXIDASE"/>
</dbReference>
<dbReference type="InterPro" id="IPR000823">
    <property type="entry name" value="Peroxidase_pln"/>
</dbReference>
<dbReference type="GO" id="GO:0042744">
    <property type="term" value="P:hydrogen peroxide catabolic process"/>
    <property type="evidence" value="ECO:0007669"/>
    <property type="project" value="UniProtKB-KW"/>
</dbReference>
<dbReference type="CDD" id="cd00693">
    <property type="entry name" value="secretory_peroxidase"/>
    <property type="match status" value="1"/>
</dbReference>
<comment type="caution">
    <text evidence="21">The sequence shown here is derived from an EMBL/GenBank/DDBJ whole genome shotgun (WGS) entry which is preliminary data.</text>
</comment>
<keyword evidence="11 17" id="KW-1015">Disulfide bond</keyword>
<accession>A0AAW1H8C6</accession>
<dbReference type="GO" id="GO:0005576">
    <property type="term" value="C:extracellular region"/>
    <property type="evidence" value="ECO:0007669"/>
    <property type="project" value="UniProtKB-SubCell"/>
</dbReference>
<evidence type="ECO:0000256" key="4">
    <source>
        <dbReference type="ARBA" id="ARBA00012313"/>
    </source>
</evidence>
<evidence type="ECO:0000256" key="5">
    <source>
        <dbReference type="ARBA" id="ARBA00022559"/>
    </source>
</evidence>
<dbReference type="InterPro" id="IPR002016">
    <property type="entry name" value="Haem_peroxidase"/>
</dbReference>
<dbReference type="GO" id="GO:0140825">
    <property type="term" value="F:lactoperoxidase activity"/>
    <property type="evidence" value="ECO:0007669"/>
    <property type="project" value="UniProtKB-EC"/>
</dbReference>
<dbReference type="Gene3D" id="1.10.420.10">
    <property type="entry name" value="Peroxidase, domain 2"/>
    <property type="match status" value="1"/>
</dbReference>
<reference evidence="21" key="1">
    <citation type="submission" date="2024-03" db="EMBL/GenBank/DDBJ databases">
        <title>WGS assembly of Saponaria officinalis var. Norfolk2.</title>
        <authorList>
            <person name="Jenkins J."/>
            <person name="Shu S."/>
            <person name="Grimwood J."/>
            <person name="Barry K."/>
            <person name="Goodstein D."/>
            <person name="Schmutz J."/>
            <person name="Leebens-Mack J."/>
            <person name="Osbourn A."/>
        </authorList>
    </citation>
    <scope>NUCLEOTIDE SEQUENCE [LARGE SCALE GENOMIC DNA]</scope>
    <source>
        <strain evidence="21">JIC</strain>
    </source>
</reference>
<keyword evidence="18" id="KW-0376">Hydrogen peroxide</keyword>
<dbReference type="FunFam" id="1.10.420.10:FF:000006">
    <property type="entry name" value="Peroxidase"/>
    <property type="match status" value="1"/>
</dbReference>
<evidence type="ECO:0000256" key="19">
    <source>
        <dbReference type="SAM" id="SignalP"/>
    </source>
</evidence>
<feature type="binding site" evidence="15">
    <location>
        <position position="235"/>
    </location>
    <ligand>
        <name>Ca(2+)</name>
        <dbReference type="ChEBI" id="CHEBI:29108"/>
        <label>2</label>
    </ligand>
</feature>
<sequence>MCFLMLELLIIVAHATKPPKVLNTTCENDSENVALQIDGYKDSCPDAEFIIFSWVQDFVIDDPRMAASLLRLHFHDCFVNATCFMYVGRKTAGSNLNSLRGFDVIDAIKAELESVCPGVVSCADILAIAARDSVILSNGPGWEVETGRRDGLTASKAAANANIPGPNSTVQTLYFILNDMVALSGAHTLGKARCATFSPRLQTNTGDINLDFMQSLQQLCSTSNNIDNDILANLDLVTPATFDNQYYVNLLSKEGLLPSDQALVGGDDDRTTELARLYADNEAVFFDDFQRAMLKMGNIGVLTGNSGEIRINCRVVN</sequence>
<feature type="binding site" evidence="15">
    <location>
        <position position="243"/>
    </location>
    <ligand>
        <name>Ca(2+)</name>
        <dbReference type="ChEBI" id="CHEBI:29108"/>
        <label>2</label>
    </ligand>
</feature>
<dbReference type="PROSITE" id="PS00436">
    <property type="entry name" value="PEROXIDASE_2"/>
    <property type="match status" value="1"/>
</dbReference>
<evidence type="ECO:0000256" key="10">
    <source>
        <dbReference type="ARBA" id="ARBA00023004"/>
    </source>
</evidence>
<keyword evidence="7 15" id="KW-0479">Metal-binding</keyword>
<dbReference type="PANTHER" id="PTHR31388">
    <property type="entry name" value="PEROXIDASE 72-RELATED"/>
    <property type="match status" value="1"/>
</dbReference>
<keyword evidence="5 18" id="KW-0575">Peroxidase</keyword>
<evidence type="ECO:0000256" key="18">
    <source>
        <dbReference type="RuleBase" id="RU362060"/>
    </source>
</evidence>
<dbReference type="Gene3D" id="1.10.520.10">
    <property type="match status" value="1"/>
</dbReference>
<comment type="similarity">
    <text evidence="18">Belongs to the peroxidase family. Classical plant (class III) peroxidase subfamily.</text>
</comment>
<evidence type="ECO:0000256" key="17">
    <source>
        <dbReference type="PIRSR" id="PIRSR600823-5"/>
    </source>
</evidence>
<keyword evidence="18" id="KW-0964">Secreted</keyword>
<keyword evidence="9 18" id="KW-0560">Oxidoreductase</keyword>
<comment type="similarity">
    <text evidence="3">Belongs to the peroxidase family. Ascorbate peroxidase subfamily.</text>
</comment>
<feature type="signal peptide" evidence="19">
    <location>
        <begin position="1"/>
        <end position="15"/>
    </location>
</feature>
<dbReference type="GO" id="GO:0020037">
    <property type="term" value="F:heme binding"/>
    <property type="evidence" value="ECO:0007669"/>
    <property type="project" value="UniProtKB-UniRule"/>
</dbReference>
<keyword evidence="6 18" id="KW-0349">Heme</keyword>
<evidence type="ECO:0000256" key="11">
    <source>
        <dbReference type="ARBA" id="ARBA00023157"/>
    </source>
</evidence>
<feature type="binding site" evidence="15">
    <location>
        <position position="238"/>
    </location>
    <ligand>
        <name>Ca(2+)</name>
        <dbReference type="ChEBI" id="CHEBI:29108"/>
        <label>2</label>
    </ligand>
</feature>
<feature type="binding site" evidence="15">
    <location>
        <position position="79"/>
    </location>
    <ligand>
        <name>Ca(2+)</name>
        <dbReference type="ChEBI" id="CHEBI:29108"/>
        <label>1</label>
    </ligand>
</feature>
<keyword evidence="12" id="KW-0325">Glycoprotein</keyword>
<comment type="catalytic activity">
    <reaction evidence="1 18">
        <text>2 a phenolic donor + H2O2 = 2 a phenolic radical donor + 2 H2O</text>
        <dbReference type="Rhea" id="RHEA:56136"/>
        <dbReference type="ChEBI" id="CHEBI:15377"/>
        <dbReference type="ChEBI" id="CHEBI:16240"/>
        <dbReference type="ChEBI" id="CHEBI:139520"/>
        <dbReference type="ChEBI" id="CHEBI:139521"/>
        <dbReference type="EC" id="1.11.1.7"/>
    </reaction>
</comment>
<dbReference type="SUPFAM" id="SSF48113">
    <property type="entry name" value="Heme-dependent peroxidases"/>
    <property type="match status" value="1"/>
</dbReference>
<evidence type="ECO:0000256" key="9">
    <source>
        <dbReference type="ARBA" id="ARBA00023002"/>
    </source>
</evidence>
<evidence type="ECO:0000256" key="16">
    <source>
        <dbReference type="PIRSR" id="PIRSR600823-4"/>
    </source>
</evidence>
<evidence type="ECO:0000256" key="2">
    <source>
        <dbReference type="ARBA" id="ARBA00002322"/>
    </source>
</evidence>
<evidence type="ECO:0000313" key="22">
    <source>
        <dbReference type="Proteomes" id="UP001443914"/>
    </source>
</evidence>
<evidence type="ECO:0000256" key="1">
    <source>
        <dbReference type="ARBA" id="ARBA00000189"/>
    </source>
</evidence>
<proteinExistence type="inferred from homology"/>
<dbReference type="PRINTS" id="PR00461">
    <property type="entry name" value="PLPEROXIDASE"/>
</dbReference>
<comment type="subcellular location">
    <subcellularLocation>
        <location evidence="18">Secreted</location>
    </subcellularLocation>
</comment>
<feature type="binding site" evidence="14">
    <location>
        <position position="164"/>
    </location>
    <ligand>
        <name>substrate</name>
    </ligand>
</feature>
<feature type="disulfide bond" evidence="17">
    <location>
        <begin position="194"/>
        <end position="220"/>
    </location>
</feature>
<feature type="chain" id="PRO_5043777347" description="Peroxidase" evidence="19">
    <location>
        <begin position="16"/>
        <end position="317"/>
    </location>
</feature>
<name>A0AAW1H8C6_SAPOF</name>
<dbReference type="Proteomes" id="UP001443914">
    <property type="component" value="Unassembled WGS sequence"/>
</dbReference>
<feature type="domain" description="Plant heme peroxidase family profile" evidence="20">
    <location>
        <begin position="34"/>
        <end position="317"/>
    </location>
</feature>
<dbReference type="EC" id="1.11.1.7" evidence="4 18"/>
<dbReference type="GO" id="GO:0046872">
    <property type="term" value="F:metal ion binding"/>
    <property type="evidence" value="ECO:0007669"/>
    <property type="project" value="UniProtKB-UniRule"/>
</dbReference>
<dbReference type="InterPro" id="IPR010255">
    <property type="entry name" value="Haem_peroxidase_sf"/>
</dbReference>
<dbReference type="EMBL" id="JBDFQZ010000012">
    <property type="protein sequence ID" value="KAK9672303.1"/>
    <property type="molecule type" value="Genomic_DNA"/>
</dbReference>
<feature type="binding site" evidence="15">
    <location>
        <position position="76"/>
    </location>
    <ligand>
        <name>Ca(2+)</name>
        <dbReference type="ChEBI" id="CHEBI:29108"/>
        <label>1</label>
    </ligand>
</feature>
<feature type="disulfide bond" evidence="17">
    <location>
        <begin position="122"/>
        <end position="313"/>
    </location>
</feature>
<keyword evidence="8 15" id="KW-0106">Calcium</keyword>
<evidence type="ECO:0000313" key="21">
    <source>
        <dbReference type="EMBL" id="KAK9672303.1"/>
    </source>
</evidence>
<dbReference type="PROSITE" id="PS00435">
    <property type="entry name" value="PEROXIDASE_1"/>
    <property type="match status" value="1"/>
</dbReference>
<gene>
    <name evidence="21" type="ORF">RND81_12G091000</name>
</gene>
<evidence type="ECO:0000256" key="14">
    <source>
        <dbReference type="PIRSR" id="PIRSR600823-2"/>
    </source>
</evidence>
<evidence type="ECO:0000256" key="3">
    <source>
        <dbReference type="ARBA" id="ARBA00006873"/>
    </source>
</evidence>
<comment type="cofactor">
    <cofactor evidence="15 18">
        <name>Ca(2+)</name>
        <dbReference type="ChEBI" id="CHEBI:29108"/>
    </cofactor>
    <text evidence="15 18">Binds 2 calcium ions per subunit.</text>
</comment>
<keyword evidence="19" id="KW-0732">Signal</keyword>
<feature type="binding site" description="axial binding residue" evidence="15">
    <location>
        <position position="187"/>
    </location>
    <ligand>
        <name>heme b</name>
        <dbReference type="ChEBI" id="CHEBI:60344"/>
    </ligand>
    <ligandPart>
        <name>Fe</name>
        <dbReference type="ChEBI" id="CHEBI:18248"/>
    </ligandPart>
</feature>
<keyword evidence="22" id="KW-1185">Reference proteome</keyword>
<feature type="site" description="Transition state stabilizer" evidence="16">
    <location>
        <position position="71"/>
    </location>
</feature>
<feature type="binding site" evidence="15">
    <location>
        <position position="188"/>
    </location>
    <ligand>
        <name>Ca(2+)</name>
        <dbReference type="ChEBI" id="CHEBI:29108"/>
        <label>2</label>
    </ligand>
</feature>
<dbReference type="Pfam" id="PF00141">
    <property type="entry name" value="peroxidase"/>
    <property type="match status" value="1"/>
</dbReference>
<feature type="disulfide bond" evidence="17">
    <location>
        <begin position="44"/>
        <end position="116"/>
    </location>
</feature>
<organism evidence="21 22">
    <name type="scientific">Saponaria officinalis</name>
    <name type="common">Common soapwort</name>
    <name type="synonym">Lychnis saponaria</name>
    <dbReference type="NCBI Taxonomy" id="3572"/>
    <lineage>
        <taxon>Eukaryota</taxon>
        <taxon>Viridiplantae</taxon>
        <taxon>Streptophyta</taxon>
        <taxon>Embryophyta</taxon>
        <taxon>Tracheophyta</taxon>
        <taxon>Spermatophyta</taxon>
        <taxon>Magnoliopsida</taxon>
        <taxon>eudicotyledons</taxon>
        <taxon>Gunneridae</taxon>
        <taxon>Pentapetalae</taxon>
        <taxon>Caryophyllales</taxon>
        <taxon>Caryophyllaceae</taxon>
        <taxon>Caryophylleae</taxon>
        <taxon>Saponaria</taxon>
    </lineage>
</organism>
<comment type="function">
    <text evidence="2">Removal of H(2)O(2), oxidation of toxic reductants, biosynthesis and degradation of lignin, suberization, auxin catabolism, response to environmental stresses such as wounding, pathogen attack and oxidative stress. These functions might be dependent on each isozyme/isoform in each plant tissue.</text>
</comment>
<protein>
    <recommendedName>
        <fullName evidence="4 18">Peroxidase</fullName>
        <ecNumber evidence="4 18">1.11.1.7</ecNumber>
    </recommendedName>
</protein>
<dbReference type="InterPro" id="IPR033905">
    <property type="entry name" value="Secretory_peroxidase"/>
</dbReference>
<comment type="cofactor">
    <cofactor evidence="15 18">
        <name>heme b</name>
        <dbReference type="ChEBI" id="CHEBI:60344"/>
    </cofactor>
    <text evidence="15 18">Binds 1 heme b (iron(II)-protoporphyrin IX) group per subunit.</text>
</comment>
<evidence type="ECO:0000256" key="7">
    <source>
        <dbReference type="ARBA" id="ARBA00022723"/>
    </source>
</evidence>
<dbReference type="AlphaFoldDB" id="A0AAW1H8C6"/>
<dbReference type="GO" id="GO:0006979">
    <property type="term" value="P:response to oxidative stress"/>
    <property type="evidence" value="ECO:0007669"/>
    <property type="project" value="UniProtKB-UniRule"/>
</dbReference>